<evidence type="ECO:0000256" key="1">
    <source>
        <dbReference type="ARBA" id="ARBA00004123"/>
    </source>
</evidence>
<comment type="similarity">
    <text evidence="2">Belongs to the actin family. ARP8 subfamily.</text>
</comment>
<evidence type="ECO:0000256" key="4">
    <source>
        <dbReference type="ARBA" id="ARBA00022741"/>
    </source>
</evidence>
<keyword evidence="7" id="KW-0805">Transcription regulation</keyword>
<sequence length="573" mass="64507">MKLKTGSYSIMSMPAYEPGPEHFQQFPSNRIIVIHPGSLYIRIGRASDLLPVKQLHCIARKRRHGGKIYRDSFIPPSVPKTKELIEELEECRLQISHTLQTCVQSNGARRYATPPQQIAAFNRRSLPEIVNDGEPWPQVECDIVIGDLVLDIDPELPYNIHFPYRRGDFNIHTEVGGSISSVLNDLYTIWSSIIEYKLGIPLIELIKYRCVLLIPDLYSRSHLKYLMSLLLKDLGFGHCFLVQESVGATFGAGIGSACVVDIGDQKTAISCVEDGISHKTTRLRMDYGAGDVCQALSWMFHKSAFPYKNWNENIPRDVILMRNLYENFCHVNLDVCGPQEKSFLVDHPGDVVNKYTLQVGDECIISPLSMFYTDLLKITGSKSTKIQNRQPSDPEDPFDAEFLRETGRKRETADPTANESQQFEAASEPQPSANQDEDIVVDTLEGGPGDVVALAPGQVLALDAAILQSIDRCPNEELKRKMYSNILIVGGGVKIHGLNLWLQNRLALQIPYTYKTEQLEIVTSPKDIDPASTVWKGAAVMSCLESAIELWINQSEWNRYGLRILRERAPFIW</sequence>
<reference evidence="14 15" key="1">
    <citation type="submission" date="2020-04" db="EMBL/GenBank/DDBJ databases">
        <authorList>
            <person name="Wallbank WR R."/>
            <person name="Pardo Diaz C."/>
            <person name="Kozak K."/>
            <person name="Martin S."/>
            <person name="Jiggins C."/>
            <person name="Moest M."/>
            <person name="Warren A I."/>
            <person name="Byers J.R.P. K."/>
            <person name="Montejo-Kovacevich G."/>
            <person name="Yen C E."/>
        </authorList>
    </citation>
    <scope>NUCLEOTIDE SEQUENCE [LARGE SCALE GENOMIC DNA]</scope>
</reference>
<feature type="compositionally biased region" description="Polar residues" evidence="13">
    <location>
        <begin position="415"/>
        <end position="434"/>
    </location>
</feature>
<comment type="function">
    <text evidence="12">Plays an important role in the functional organization of mitotic chromosomes. Exhibits low basal ATPase activity, and unable to polymerize.</text>
</comment>
<dbReference type="CDD" id="cd10206">
    <property type="entry name" value="ASKHA_NBD_Arp8-like"/>
    <property type="match status" value="1"/>
</dbReference>
<dbReference type="SMART" id="SM00268">
    <property type="entry name" value="ACTIN"/>
    <property type="match status" value="1"/>
</dbReference>
<evidence type="ECO:0000256" key="2">
    <source>
        <dbReference type="ARBA" id="ARBA00007720"/>
    </source>
</evidence>
<dbReference type="InterPro" id="IPR004000">
    <property type="entry name" value="Actin"/>
</dbReference>
<keyword evidence="11" id="KW-0539">Nucleus</keyword>
<keyword evidence="8" id="KW-0804">Transcription</keyword>
<dbReference type="EMBL" id="CADEBD010000286">
    <property type="protein sequence ID" value="CAB3229292.1"/>
    <property type="molecule type" value="Genomic_DNA"/>
</dbReference>
<name>A0A8S0Z8I7_ARCPL</name>
<dbReference type="Gene3D" id="3.90.640.10">
    <property type="entry name" value="Actin, Chain A, domain 4"/>
    <property type="match status" value="1"/>
</dbReference>
<evidence type="ECO:0000256" key="11">
    <source>
        <dbReference type="ARBA" id="ARBA00023242"/>
    </source>
</evidence>
<evidence type="ECO:0000256" key="3">
    <source>
        <dbReference type="ARBA" id="ARBA00021608"/>
    </source>
</evidence>
<dbReference type="GO" id="GO:0006281">
    <property type="term" value="P:DNA repair"/>
    <property type="evidence" value="ECO:0007669"/>
    <property type="project" value="UniProtKB-KW"/>
</dbReference>
<evidence type="ECO:0000256" key="10">
    <source>
        <dbReference type="ARBA" id="ARBA00023204"/>
    </source>
</evidence>
<evidence type="ECO:0000256" key="7">
    <source>
        <dbReference type="ARBA" id="ARBA00023015"/>
    </source>
</evidence>
<evidence type="ECO:0000313" key="15">
    <source>
        <dbReference type="Proteomes" id="UP000494256"/>
    </source>
</evidence>
<dbReference type="Pfam" id="PF00022">
    <property type="entry name" value="Actin"/>
    <property type="match status" value="2"/>
</dbReference>
<comment type="subcellular location">
    <subcellularLocation>
        <location evidence="1">Nucleus</location>
    </subcellularLocation>
</comment>
<dbReference type="PANTHER" id="PTHR11937">
    <property type="entry name" value="ACTIN"/>
    <property type="match status" value="1"/>
</dbReference>
<dbReference type="GO" id="GO:0005634">
    <property type="term" value="C:nucleus"/>
    <property type="evidence" value="ECO:0007669"/>
    <property type="project" value="UniProtKB-SubCell"/>
</dbReference>
<comment type="caution">
    <text evidence="14">The sequence shown here is derived from an EMBL/GenBank/DDBJ whole genome shotgun (WGS) entry which is preliminary data.</text>
</comment>
<evidence type="ECO:0000313" key="14">
    <source>
        <dbReference type="EMBL" id="CAB3229292.1"/>
    </source>
</evidence>
<dbReference type="InterPro" id="IPR043129">
    <property type="entry name" value="ATPase_NBD"/>
</dbReference>
<keyword evidence="6" id="KW-0067">ATP-binding</keyword>
<evidence type="ECO:0000256" key="6">
    <source>
        <dbReference type="ARBA" id="ARBA00022840"/>
    </source>
</evidence>
<evidence type="ECO:0000256" key="8">
    <source>
        <dbReference type="ARBA" id="ARBA00023163"/>
    </source>
</evidence>
<accession>A0A8S0Z8I7</accession>
<evidence type="ECO:0000256" key="9">
    <source>
        <dbReference type="ARBA" id="ARBA00023172"/>
    </source>
</evidence>
<dbReference type="SUPFAM" id="SSF53067">
    <property type="entry name" value="Actin-like ATPase domain"/>
    <property type="match status" value="2"/>
</dbReference>
<dbReference type="OrthoDB" id="7472996at2759"/>
<keyword evidence="9" id="KW-0233">DNA recombination</keyword>
<dbReference type="GO" id="GO:0005524">
    <property type="term" value="F:ATP binding"/>
    <property type="evidence" value="ECO:0007669"/>
    <property type="project" value="UniProtKB-KW"/>
</dbReference>
<organism evidence="14 15">
    <name type="scientific">Arctia plantaginis</name>
    <name type="common">Wood tiger moth</name>
    <name type="synonym">Phalaena plantaginis</name>
    <dbReference type="NCBI Taxonomy" id="874455"/>
    <lineage>
        <taxon>Eukaryota</taxon>
        <taxon>Metazoa</taxon>
        <taxon>Ecdysozoa</taxon>
        <taxon>Arthropoda</taxon>
        <taxon>Hexapoda</taxon>
        <taxon>Insecta</taxon>
        <taxon>Pterygota</taxon>
        <taxon>Neoptera</taxon>
        <taxon>Endopterygota</taxon>
        <taxon>Lepidoptera</taxon>
        <taxon>Glossata</taxon>
        <taxon>Ditrysia</taxon>
        <taxon>Noctuoidea</taxon>
        <taxon>Erebidae</taxon>
        <taxon>Arctiinae</taxon>
        <taxon>Arctia</taxon>
    </lineage>
</organism>
<proteinExistence type="inferred from homology"/>
<gene>
    <name evidence="14" type="ORF">APLA_LOCUS3941</name>
</gene>
<dbReference type="Proteomes" id="UP000494256">
    <property type="component" value="Unassembled WGS sequence"/>
</dbReference>
<dbReference type="AlphaFoldDB" id="A0A8S0Z8I7"/>
<dbReference type="GO" id="GO:0006310">
    <property type="term" value="P:DNA recombination"/>
    <property type="evidence" value="ECO:0007669"/>
    <property type="project" value="UniProtKB-KW"/>
</dbReference>
<dbReference type="FunFam" id="3.30.420.40:FF:000121">
    <property type="entry name" value="Actin-related protein 8"/>
    <property type="match status" value="1"/>
</dbReference>
<keyword evidence="10" id="KW-0234">DNA repair</keyword>
<evidence type="ECO:0000256" key="5">
    <source>
        <dbReference type="ARBA" id="ARBA00022763"/>
    </source>
</evidence>
<evidence type="ECO:0000256" key="13">
    <source>
        <dbReference type="SAM" id="MobiDB-lite"/>
    </source>
</evidence>
<evidence type="ECO:0000256" key="12">
    <source>
        <dbReference type="ARBA" id="ARBA00025560"/>
    </source>
</evidence>
<dbReference type="Gene3D" id="3.30.420.40">
    <property type="match status" value="2"/>
</dbReference>
<protein>
    <recommendedName>
        <fullName evidence="3">Actin-related protein 8</fullName>
    </recommendedName>
</protein>
<keyword evidence="4" id="KW-0547">Nucleotide-binding</keyword>
<feature type="region of interest" description="Disordered" evidence="13">
    <location>
        <begin position="408"/>
        <end position="434"/>
    </location>
</feature>
<keyword evidence="5" id="KW-0227">DNA damage</keyword>